<feature type="region of interest" description="Disordered" evidence="4">
    <location>
        <begin position="604"/>
        <end position="631"/>
    </location>
</feature>
<dbReference type="GO" id="GO:0000145">
    <property type="term" value="C:exocyst"/>
    <property type="evidence" value="ECO:0007669"/>
    <property type="project" value="UniProtKB-UniRule"/>
</dbReference>
<evidence type="ECO:0000256" key="1">
    <source>
        <dbReference type="ARBA" id="ARBA00022448"/>
    </source>
</evidence>
<gene>
    <name evidence="6" type="ORF">D9Q98_000416</name>
</gene>
<comment type="function">
    <text evidence="3">Component of the exocyst complex involved in the docking of exocytic vesicles with fusion sites on the plasma membrane.</text>
</comment>
<keyword evidence="7" id="KW-1185">Reference proteome</keyword>
<dbReference type="GO" id="GO:0006893">
    <property type="term" value="P:Golgi to plasma membrane transport"/>
    <property type="evidence" value="ECO:0007669"/>
    <property type="project" value="TreeGrafter"/>
</dbReference>
<sequence>MSGGLQYRKSAPSGAAQAAGSKVDWEAFDETLARVDPCFSDPRFDSLKHVLTVLSSKNPEQEVEELREQRAAVEELVDCVVEGYHAGFNKSIHNYSQILRLFTESKLQLDSLRRSLESSRRRLSAQSRHMVAQYQRGLMLTDTLRLLDDIQGCLAVPSKVQRLEANREWPIAVSLLLDACNKLARQELAAVGALQELAQEMGRRRTGLQASLVAELEARAYRVDPAATHGGSAAGGAGLDGGGLEGGGGMAGGLPRLALPSFQPRSSSQEGEYSAAAGNLSARGGLPPRPPAASQLARQPSWGREGPFSSNGPGGAAGEYLPSMSSLPRRPSHRRAQTLGGLMPAAAGLTAVDGHLVDTELPLAALVDCVAQLGALHDAQLALRRHMPLQLRHVISAALDSFPPHQRLPPDEYAREQRRQQQAGGGRASGDDISVPLAVAATAEALLEHVLACCMQVFHQLTHLLRMLSSARVPKASSGLELLLRQQHQQRVQQAAAASGDPGAAAAAAAAAAPLPPPGPPGAEVFRRELAAAWECLQAECHRLLAGLLNAAAPGAQGVQRAGGEQAEVPLAGWLASVSSQMEAAGPDAGGTLTFSLKHEVGPLLSQTGGDASGGDAAAAGGGGGGGGAEEGGDLRARIRAILGGHPGGPALVASLYRPVLSFAEAADRHISSVTGQLGAEPGGRMAALLSMPWRGGAGEGPGSAAAAAAERTLLRSYVESFLRMEFLPAVYVSTRARCSAALEDADAFKPRTRLRAAYQAGAGAEGRPVLPAALATEQMVEELLGWAAQVPPFATHLTGVVENVLGRVVDAFEAQVAAQLGGSSAGRLSESLPLVQLMVKEPAAALLGSPVAFFVGRNTEAMESFVSSVIAAGFGANDEAVECDILRRLMAERPVSAAALLSGTGDASRLAALAALSDSLEYIADAIHRCTASGASSSSSRADGGGGGAAAGAGSTQLSARRLDRLSTDGGSSNGGSGAATPMGSEARQQQQQQQQFGGSGGGGSGPSWQQQLLGSRFKPWRKAGATEAGGLTEGLSHLADRYRAVAGRCVRALRLDMLLLVLLHLQQLPKSSYVCRAEEEAREVDECVAALARLVGRLDEGLEPYQPPHKRAYVFGCLASAAARFVIWMLPDISALNHLGVHRMCRMLASLQPALSGVGGGGGGGGGSFRPDAARQFDRAKLYYTLLTYSAEGLVATVAERPHRFAAPEFLALMAADVAERNVTAEHRQALQRVLTEAGSLAKPTSKANAALQAIAKAIKQ</sequence>
<dbReference type="PANTHER" id="PTHR14146:SF0">
    <property type="entry name" value="EXOCYST COMPLEX COMPONENT 4"/>
    <property type="match status" value="1"/>
</dbReference>
<feature type="region of interest" description="Disordered" evidence="4">
    <location>
        <begin position="935"/>
        <end position="1012"/>
    </location>
</feature>
<dbReference type="GO" id="GO:0090522">
    <property type="term" value="P:vesicle tethering involved in exocytosis"/>
    <property type="evidence" value="ECO:0007669"/>
    <property type="project" value="UniProtKB-UniRule"/>
</dbReference>
<evidence type="ECO:0000256" key="2">
    <source>
        <dbReference type="ARBA" id="ARBA00022483"/>
    </source>
</evidence>
<comment type="caution">
    <text evidence="6">The sequence shown here is derived from an EMBL/GenBank/DDBJ whole genome shotgun (WGS) entry which is preliminary data.</text>
</comment>
<dbReference type="Pfam" id="PF04048">
    <property type="entry name" value="Sec8_N"/>
    <property type="match status" value="1"/>
</dbReference>
<feature type="compositionally biased region" description="Gly residues" evidence="4">
    <location>
        <begin position="620"/>
        <end position="630"/>
    </location>
</feature>
<evidence type="ECO:0000256" key="4">
    <source>
        <dbReference type="SAM" id="MobiDB-lite"/>
    </source>
</evidence>
<feature type="region of interest" description="Disordered" evidence="4">
    <location>
        <begin position="401"/>
        <end position="430"/>
    </location>
</feature>
<reference evidence="6" key="2">
    <citation type="submission" date="2020-11" db="EMBL/GenBank/DDBJ databases">
        <authorList>
            <person name="Cecchin M."/>
            <person name="Marcolungo L."/>
            <person name="Rossato M."/>
            <person name="Girolomoni L."/>
            <person name="Cosentino E."/>
            <person name="Cuine S."/>
            <person name="Li-Beisson Y."/>
            <person name="Delledonne M."/>
            <person name="Ballottari M."/>
        </authorList>
    </citation>
    <scope>NUCLEOTIDE SEQUENCE</scope>
    <source>
        <strain evidence="6">211/11P</strain>
        <tissue evidence="6">Whole cell</tissue>
    </source>
</reference>
<evidence type="ECO:0000256" key="3">
    <source>
        <dbReference type="RuleBase" id="RU367079"/>
    </source>
</evidence>
<organism evidence="6 7">
    <name type="scientific">Chlorella vulgaris</name>
    <name type="common">Green alga</name>
    <dbReference type="NCBI Taxonomy" id="3077"/>
    <lineage>
        <taxon>Eukaryota</taxon>
        <taxon>Viridiplantae</taxon>
        <taxon>Chlorophyta</taxon>
        <taxon>core chlorophytes</taxon>
        <taxon>Trebouxiophyceae</taxon>
        <taxon>Chlorellales</taxon>
        <taxon>Chlorellaceae</taxon>
        <taxon>Chlorella clade</taxon>
        <taxon>Chlorella</taxon>
    </lineage>
</organism>
<dbReference type="GO" id="GO:0006612">
    <property type="term" value="P:protein targeting to membrane"/>
    <property type="evidence" value="ECO:0007669"/>
    <property type="project" value="UniProtKB-UniRule"/>
</dbReference>
<comment type="similarity">
    <text evidence="3">Belongs to the SEC8 family.</text>
</comment>
<keyword evidence="3" id="KW-0653">Protein transport</keyword>
<dbReference type="InterPro" id="IPR039682">
    <property type="entry name" value="Sec8/EXOC4"/>
</dbReference>
<keyword evidence="2 3" id="KW-0268">Exocytosis</keyword>
<name>A0A9D4TYD2_CHLVU</name>
<accession>A0A9D4TYD2</accession>
<feature type="region of interest" description="Disordered" evidence="4">
    <location>
        <begin position="255"/>
        <end position="333"/>
    </location>
</feature>
<reference evidence="6" key="1">
    <citation type="journal article" date="2019" name="Plant J.">
        <title>Chlorella vulgaris genome assembly and annotation reveals the molecular basis for metabolic acclimation to high light conditions.</title>
        <authorList>
            <person name="Cecchin M."/>
            <person name="Marcolungo L."/>
            <person name="Rossato M."/>
            <person name="Girolomoni L."/>
            <person name="Cosentino E."/>
            <person name="Cuine S."/>
            <person name="Li-Beisson Y."/>
            <person name="Delledonne M."/>
            <person name="Ballottari M."/>
        </authorList>
    </citation>
    <scope>NUCLEOTIDE SEQUENCE</scope>
    <source>
        <strain evidence="6">211/11P</strain>
    </source>
</reference>
<dbReference type="GO" id="GO:0015031">
    <property type="term" value="P:protein transport"/>
    <property type="evidence" value="ECO:0007669"/>
    <property type="project" value="UniProtKB-KW"/>
</dbReference>
<dbReference type="Proteomes" id="UP001055712">
    <property type="component" value="Unassembled WGS sequence"/>
</dbReference>
<dbReference type="PANTHER" id="PTHR14146">
    <property type="entry name" value="EXOCYST COMPLEX COMPONENT 4"/>
    <property type="match status" value="1"/>
</dbReference>
<protein>
    <recommendedName>
        <fullName evidence="3">Exocyst complex component Sec8</fullName>
    </recommendedName>
</protein>
<keyword evidence="1 3" id="KW-0813">Transport</keyword>
<feature type="compositionally biased region" description="Basic and acidic residues" evidence="4">
    <location>
        <begin position="408"/>
        <end position="419"/>
    </location>
</feature>
<evidence type="ECO:0000313" key="7">
    <source>
        <dbReference type="Proteomes" id="UP001055712"/>
    </source>
</evidence>
<dbReference type="OrthoDB" id="272977at2759"/>
<evidence type="ECO:0000259" key="5">
    <source>
        <dbReference type="Pfam" id="PF04048"/>
    </source>
</evidence>
<dbReference type="AlphaFoldDB" id="A0A9D4TYD2"/>
<proteinExistence type="inferred from homology"/>
<dbReference type="GO" id="GO:0006904">
    <property type="term" value="P:vesicle docking involved in exocytosis"/>
    <property type="evidence" value="ECO:0007669"/>
    <property type="project" value="InterPro"/>
</dbReference>
<evidence type="ECO:0000313" key="6">
    <source>
        <dbReference type="EMBL" id="KAI3437972.1"/>
    </source>
</evidence>
<dbReference type="EMBL" id="SIDB01000001">
    <property type="protein sequence ID" value="KAI3437972.1"/>
    <property type="molecule type" value="Genomic_DNA"/>
</dbReference>
<dbReference type="InterPro" id="IPR007191">
    <property type="entry name" value="Sec8_exocyst_N"/>
</dbReference>
<feature type="domain" description="Exocyst complex component Sec8 N-terminal" evidence="5">
    <location>
        <begin position="45"/>
        <end position="162"/>
    </location>
</feature>